<dbReference type="SUPFAM" id="SSF51064">
    <property type="entry name" value="Head domain of nucleotide exchange factor GrpE"/>
    <property type="match status" value="1"/>
</dbReference>
<keyword evidence="8 10" id="KW-0143">Chaperone</keyword>
<name>A0AAV1QPK2_9ROSI</name>
<dbReference type="PROSITE" id="PS01071">
    <property type="entry name" value="GRPE"/>
    <property type="match status" value="1"/>
</dbReference>
<accession>A0AAV1QPK2</accession>
<feature type="region of interest" description="Disordered" evidence="13">
    <location>
        <begin position="70"/>
        <end position="153"/>
    </location>
</feature>
<dbReference type="Proteomes" id="UP001314170">
    <property type="component" value="Unassembled WGS sequence"/>
</dbReference>
<comment type="subcellular location">
    <subcellularLocation>
        <location evidence="1 10">Mitochondrion matrix</location>
    </subcellularLocation>
</comment>
<dbReference type="Gene3D" id="3.90.20.20">
    <property type="match status" value="1"/>
</dbReference>
<dbReference type="GO" id="GO:0042803">
    <property type="term" value="F:protein homodimerization activity"/>
    <property type="evidence" value="ECO:0007669"/>
    <property type="project" value="InterPro"/>
</dbReference>
<evidence type="ECO:0000256" key="10">
    <source>
        <dbReference type="RuleBase" id="RU000640"/>
    </source>
</evidence>
<comment type="function">
    <text evidence="10">Essential component of the PAM complex, a complex required for the translocation of transit peptide-containing proteins from the inner membrane into the mitochondrial matrix in an ATP-dependent manner.</text>
</comment>
<proteinExistence type="inferred from homology"/>
<evidence type="ECO:0000313" key="14">
    <source>
        <dbReference type="EMBL" id="CAK7322879.1"/>
    </source>
</evidence>
<dbReference type="Gene3D" id="2.30.22.10">
    <property type="entry name" value="Head domain of nucleotide exchange factor GrpE"/>
    <property type="match status" value="1"/>
</dbReference>
<dbReference type="PANTHER" id="PTHR21237:SF23">
    <property type="entry name" value="GRPE PROTEIN HOMOLOG, MITOCHONDRIAL"/>
    <property type="match status" value="1"/>
</dbReference>
<dbReference type="InterPro" id="IPR013805">
    <property type="entry name" value="GrpE_CC"/>
</dbReference>
<evidence type="ECO:0000256" key="6">
    <source>
        <dbReference type="ARBA" id="ARBA00022946"/>
    </source>
</evidence>
<reference evidence="14 15" key="1">
    <citation type="submission" date="2024-01" db="EMBL/GenBank/DDBJ databases">
        <authorList>
            <person name="Waweru B."/>
        </authorList>
    </citation>
    <scope>NUCLEOTIDE SEQUENCE [LARGE SCALE GENOMIC DNA]</scope>
</reference>
<sequence>MLSRLSRTVGRRSLLLHSPFQNHHLLPILPNQFHSLAHEYGYPNKCITSKVCLFHHSALNPSRFQNFGFTSSASPEPTEKEQGSAVDANCANEESEKTNGSAEICDQTKDSVSHETKESGFNLESQQTVSQSVKRRRGTKRTAFSDSDSEAGSDLSVDDLVKLVAEKEELLKAKHKEIETMQDKVVRTYAEMENVKERTKREAENSKKFAIQNFAKNLLDVADNLGRASSVVKGNFSKIDVSNDTAQVVPLLKTLLEGVEMTEKQLEEVFKKYGVEKFDPTNEPFDPHRHNAIFQVPDASKPSGTVATVLKAGYMLHERVIRPAEVGVTQAVENGAEGNSDYELDEDGYLFALGTKEKHYHGSKCAICGRRFSQNIQIRIAPASGTNSSVYNPIHNLSNFGFETSLMMQMVQYFHGCLLTPSLEKHSSQDPN</sequence>
<evidence type="ECO:0000313" key="15">
    <source>
        <dbReference type="Proteomes" id="UP001314170"/>
    </source>
</evidence>
<evidence type="ECO:0000256" key="8">
    <source>
        <dbReference type="ARBA" id="ARBA00023186"/>
    </source>
</evidence>
<evidence type="ECO:0000256" key="11">
    <source>
        <dbReference type="RuleBase" id="RU004478"/>
    </source>
</evidence>
<dbReference type="GO" id="GO:0001405">
    <property type="term" value="C:PAM complex, Tim23 associated import motor"/>
    <property type="evidence" value="ECO:0007669"/>
    <property type="project" value="TreeGrafter"/>
</dbReference>
<evidence type="ECO:0000256" key="7">
    <source>
        <dbReference type="ARBA" id="ARBA00023128"/>
    </source>
</evidence>
<feature type="compositionally biased region" description="Basic and acidic residues" evidence="13">
    <location>
        <begin position="106"/>
        <end position="118"/>
    </location>
</feature>
<dbReference type="GO" id="GO:0005524">
    <property type="term" value="F:ATP binding"/>
    <property type="evidence" value="ECO:0007669"/>
    <property type="project" value="UniProtKB-KW"/>
</dbReference>
<evidence type="ECO:0000256" key="5">
    <source>
        <dbReference type="ARBA" id="ARBA00022840"/>
    </source>
</evidence>
<dbReference type="GO" id="GO:0046872">
    <property type="term" value="F:metal ion binding"/>
    <property type="evidence" value="ECO:0007669"/>
    <property type="project" value="UniProtKB-KW"/>
</dbReference>
<gene>
    <name evidence="14" type="ORF">DCAF_LOCUS492</name>
</gene>
<dbReference type="InterPro" id="IPR009012">
    <property type="entry name" value="GrpE_head"/>
</dbReference>
<dbReference type="GO" id="GO:0051082">
    <property type="term" value="F:unfolded protein binding"/>
    <property type="evidence" value="ECO:0007669"/>
    <property type="project" value="TreeGrafter"/>
</dbReference>
<dbReference type="CDD" id="cd00446">
    <property type="entry name" value="GrpE"/>
    <property type="match status" value="1"/>
</dbReference>
<evidence type="ECO:0000256" key="2">
    <source>
        <dbReference type="ARBA" id="ARBA00009054"/>
    </source>
</evidence>
<dbReference type="EMBL" id="CAWUPB010000030">
    <property type="protein sequence ID" value="CAK7322879.1"/>
    <property type="molecule type" value="Genomic_DNA"/>
</dbReference>
<comment type="similarity">
    <text evidence="2 11">Belongs to the GrpE family.</text>
</comment>
<evidence type="ECO:0000256" key="3">
    <source>
        <dbReference type="ARBA" id="ARBA00022723"/>
    </source>
</evidence>
<keyword evidence="7 10" id="KW-0496">Mitochondrion</keyword>
<dbReference type="Pfam" id="PF01025">
    <property type="entry name" value="GrpE"/>
    <property type="match status" value="1"/>
</dbReference>
<keyword evidence="5" id="KW-0067">ATP-binding</keyword>
<protein>
    <recommendedName>
        <fullName evidence="10">GrpE protein homolog</fullName>
    </recommendedName>
</protein>
<dbReference type="FunFam" id="3.90.20.20:FF:000005">
    <property type="entry name" value="GrpE protein homolog"/>
    <property type="match status" value="1"/>
</dbReference>
<evidence type="ECO:0000256" key="4">
    <source>
        <dbReference type="ARBA" id="ARBA00022741"/>
    </source>
</evidence>
<dbReference type="PANTHER" id="PTHR21237">
    <property type="entry name" value="GRPE PROTEIN"/>
    <property type="match status" value="1"/>
</dbReference>
<evidence type="ECO:0000256" key="12">
    <source>
        <dbReference type="SAM" id="Coils"/>
    </source>
</evidence>
<feature type="coiled-coil region" evidence="12">
    <location>
        <begin position="164"/>
        <end position="198"/>
    </location>
</feature>
<feature type="compositionally biased region" description="Polar residues" evidence="13">
    <location>
        <begin position="122"/>
        <end position="132"/>
    </location>
</feature>
<evidence type="ECO:0000256" key="9">
    <source>
        <dbReference type="ARBA" id="ARBA00063669"/>
    </source>
</evidence>
<dbReference type="GO" id="GO:0000774">
    <property type="term" value="F:adenyl-nucleotide exchange factor activity"/>
    <property type="evidence" value="ECO:0007669"/>
    <property type="project" value="InterPro"/>
</dbReference>
<comment type="subunit">
    <text evidence="9">Probable component of the PAM complex, at least composed of SSC1 (mtHsp70), MGE1, TIM44, PAM16/TIM16, PAM17 and PAM18/TIM14. Interacts with SSQ1.</text>
</comment>
<keyword evidence="15" id="KW-1185">Reference proteome</keyword>
<keyword evidence="6" id="KW-0809">Transit peptide</keyword>
<dbReference type="AlphaFoldDB" id="A0AAV1QPK2"/>
<keyword evidence="12" id="KW-0175">Coiled coil</keyword>
<evidence type="ECO:0000256" key="1">
    <source>
        <dbReference type="ARBA" id="ARBA00004305"/>
    </source>
</evidence>
<evidence type="ECO:0000256" key="13">
    <source>
        <dbReference type="SAM" id="MobiDB-lite"/>
    </source>
</evidence>
<dbReference type="PRINTS" id="PR00773">
    <property type="entry name" value="GRPEPROTEIN"/>
</dbReference>
<keyword evidence="3" id="KW-0479">Metal-binding</keyword>
<dbReference type="GO" id="GO:0030150">
    <property type="term" value="P:protein import into mitochondrial matrix"/>
    <property type="evidence" value="ECO:0007669"/>
    <property type="project" value="TreeGrafter"/>
</dbReference>
<dbReference type="GO" id="GO:0051087">
    <property type="term" value="F:protein-folding chaperone binding"/>
    <property type="evidence" value="ECO:0007669"/>
    <property type="project" value="InterPro"/>
</dbReference>
<comment type="caution">
    <text evidence="14">The sequence shown here is derived from an EMBL/GenBank/DDBJ whole genome shotgun (WGS) entry which is preliminary data.</text>
</comment>
<dbReference type="SUPFAM" id="SSF58014">
    <property type="entry name" value="Coiled-coil domain of nucleotide exchange factor GrpE"/>
    <property type="match status" value="1"/>
</dbReference>
<organism evidence="14 15">
    <name type="scientific">Dovyalis caffra</name>
    <dbReference type="NCBI Taxonomy" id="77055"/>
    <lineage>
        <taxon>Eukaryota</taxon>
        <taxon>Viridiplantae</taxon>
        <taxon>Streptophyta</taxon>
        <taxon>Embryophyta</taxon>
        <taxon>Tracheophyta</taxon>
        <taxon>Spermatophyta</taxon>
        <taxon>Magnoliopsida</taxon>
        <taxon>eudicotyledons</taxon>
        <taxon>Gunneridae</taxon>
        <taxon>Pentapetalae</taxon>
        <taxon>rosids</taxon>
        <taxon>fabids</taxon>
        <taxon>Malpighiales</taxon>
        <taxon>Salicaceae</taxon>
        <taxon>Flacourtieae</taxon>
        <taxon>Dovyalis</taxon>
    </lineage>
</organism>
<dbReference type="InterPro" id="IPR000740">
    <property type="entry name" value="GrpE"/>
</dbReference>
<dbReference type="FunFam" id="2.30.22.10:FF:000002">
    <property type="entry name" value="GrpE protein homolog"/>
    <property type="match status" value="1"/>
</dbReference>
<dbReference type="HAMAP" id="MF_01151">
    <property type="entry name" value="GrpE"/>
    <property type="match status" value="1"/>
</dbReference>
<keyword evidence="4" id="KW-0547">Nucleotide-binding</keyword>
<dbReference type="GO" id="GO:0006457">
    <property type="term" value="P:protein folding"/>
    <property type="evidence" value="ECO:0007669"/>
    <property type="project" value="InterPro"/>
</dbReference>